<keyword evidence="1" id="KW-0812">Transmembrane</keyword>
<organism evidence="3">
    <name type="scientific">Ignavibacterium album</name>
    <dbReference type="NCBI Taxonomy" id="591197"/>
    <lineage>
        <taxon>Bacteria</taxon>
        <taxon>Pseudomonadati</taxon>
        <taxon>Ignavibacteriota</taxon>
        <taxon>Ignavibacteria</taxon>
        <taxon>Ignavibacteriales</taxon>
        <taxon>Ignavibacteriaceae</taxon>
        <taxon>Ignavibacterium</taxon>
    </lineage>
</organism>
<dbReference type="GO" id="GO:0016810">
    <property type="term" value="F:hydrolase activity, acting on carbon-nitrogen (but not peptide) bonds"/>
    <property type="evidence" value="ECO:0007669"/>
    <property type="project" value="InterPro"/>
</dbReference>
<dbReference type="Gene3D" id="3.20.20.370">
    <property type="entry name" value="Glycoside hydrolase/deacetylase"/>
    <property type="match status" value="1"/>
</dbReference>
<name>A0A7V3E738_9BACT</name>
<dbReference type="EMBL" id="DSUJ01000008">
    <property type="protein sequence ID" value="HFI90903.1"/>
    <property type="molecule type" value="Genomic_DNA"/>
</dbReference>
<reference evidence="3" key="1">
    <citation type="journal article" date="2020" name="mSystems">
        <title>Genome- and Community-Level Interaction Insights into Carbon Utilization and Element Cycling Functions of Hydrothermarchaeota in Hydrothermal Sediment.</title>
        <authorList>
            <person name="Zhou Z."/>
            <person name="Liu Y."/>
            <person name="Xu W."/>
            <person name="Pan J."/>
            <person name="Luo Z.H."/>
            <person name="Li M."/>
        </authorList>
    </citation>
    <scope>NUCLEOTIDE SEQUENCE [LARGE SCALE GENOMIC DNA]</scope>
    <source>
        <strain evidence="3">SpSt-479</strain>
    </source>
</reference>
<dbReference type="InterPro" id="IPR002509">
    <property type="entry name" value="NODB_dom"/>
</dbReference>
<dbReference type="GO" id="GO:0004565">
    <property type="term" value="F:beta-galactosidase activity"/>
    <property type="evidence" value="ECO:0007669"/>
    <property type="project" value="InterPro"/>
</dbReference>
<evidence type="ECO:0000313" key="3">
    <source>
        <dbReference type="EMBL" id="HFI90903.1"/>
    </source>
</evidence>
<comment type="caution">
    <text evidence="3">The sequence shown here is derived from an EMBL/GenBank/DDBJ whole genome shotgun (WGS) entry which is preliminary data.</text>
</comment>
<keyword evidence="1" id="KW-0472">Membrane</keyword>
<proteinExistence type="predicted"/>
<feature type="transmembrane region" description="Helical" evidence="1">
    <location>
        <begin position="12"/>
        <end position="35"/>
    </location>
</feature>
<dbReference type="AlphaFoldDB" id="A0A7V3E738"/>
<feature type="domain" description="NodB homology" evidence="2">
    <location>
        <begin position="310"/>
        <end position="531"/>
    </location>
</feature>
<protein>
    <recommendedName>
        <fullName evidence="2">NodB homology domain-containing protein</fullName>
    </recommendedName>
</protein>
<dbReference type="Gene3D" id="3.40.50.880">
    <property type="match status" value="1"/>
</dbReference>
<evidence type="ECO:0000259" key="2">
    <source>
        <dbReference type="PROSITE" id="PS51677"/>
    </source>
</evidence>
<dbReference type="GO" id="GO:0005975">
    <property type="term" value="P:carbohydrate metabolic process"/>
    <property type="evidence" value="ECO:0007669"/>
    <property type="project" value="InterPro"/>
</dbReference>
<dbReference type="InterPro" id="IPR013738">
    <property type="entry name" value="Beta_galactosidase_Trimer"/>
</dbReference>
<gene>
    <name evidence="3" type="ORF">ENS31_05135</name>
</gene>
<dbReference type="PROSITE" id="PS51677">
    <property type="entry name" value="NODB"/>
    <property type="match status" value="1"/>
</dbReference>
<dbReference type="SUPFAM" id="SSF88713">
    <property type="entry name" value="Glycoside hydrolase/deacetylase"/>
    <property type="match status" value="1"/>
</dbReference>
<dbReference type="InterPro" id="IPR029062">
    <property type="entry name" value="Class_I_gatase-like"/>
</dbReference>
<dbReference type="CDD" id="cd03143">
    <property type="entry name" value="A4_beta-galactosidase_middle_domain"/>
    <property type="match status" value="1"/>
</dbReference>
<sequence length="633" mass="72390">MEITNRKYGLRINFLFLLLSGIIILLSSVLIYLFILRGVFGKFSVYDLIPTEKTIKSLFTGGEIDIAILYSDYTQNVLPKGSTWLVDNISTWKKFLSNLNAKYEVVDDSKIESGDLSGYKVIILPGIKALSEKEIIRLKKYLESGGSIFATGAIASYSADGKWKGWQFFNEVFGINFTREIGVNEIYKIHTLRGGLPLTANIPTGFPLRVATWDRPMAVEVLDPRTSQVSFWYNYKSEYGLVREEIKKTAGIVYGNYGKGRFIWMGFEINSVIGTQDDYVYFEKLFNNSINWLTYSPIGYVKDWQTGYNAAALLSIFISEDFQNVENILPIIREENIPVTFFMKAEFAEKNPDFVKRLSDFGEIAAIVDIGYLTSVNDKFNKLDSFDIQLSKIEKSKNTLEKFSGRKVKGMIPQYGLFDQNTISAAIKNGLKYLITDSLTDRSVPKTIIRGKERILTITKTARDDYEVIRDLGLSQPEFQFYTYQEDIDRILFEGGLYVLKLHTDYQLKSEFIRVVSDLIAELKSKNFWIASASDIQTWYEKKDYVEIKTEKRGNNRVAIKVSNPGNELINNLVIDIDLNEKVKNLILDSEIIGTRPASIKHNEGSQMLYLYIDKLDAGESRIYFIDYDKVTS</sequence>
<dbReference type="InterPro" id="IPR011330">
    <property type="entry name" value="Glyco_hydro/deAcase_b/a-brl"/>
</dbReference>
<dbReference type="Pfam" id="PF08532">
    <property type="entry name" value="Glyco_hydro_42M"/>
    <property type="match status" value="1"/>
</dbReference>
<evidence type="ECO:0000256" key="1">
    <source>
        <dbReference type="SAM" id="Phobius"/>
    </source>
</evidence>
<keyword evidence="1" id="KW-1133">Transmembrane helix</keyword>
<accession>A0A7V3E738</accession>
<dbReference type="Pfam" id="PF01522">
    <property type="entry name" value="Polysacc_deac_1"/>
    <property type="match status" value="1"/>
</dbReference>
<dbReference type="SUPFAM" id="SSF52317">
    <property type="entry name" value="Class I glutamine amidotransferase-like"/>
    <property type="match status" value="1"/>
</dbReference>